<dbReference type="EMBL" id="JARAOO010000001">
    <property type="protein sequence ID" value="KAJ7981511.1"/>
    <property type="molecule type" value="Genomic_DNA"/>
</dbReference>
<keyword evidence="1" id="KW-0732">Signal</keyword>
<sequence length="347" mass="39152">MASFGAHLSFFFLLVLFFSLQIQARESKFFSKVTSFITINNAKKPHLSLPKTPAPAPAPELVVAVPIPASAPESVLGLTPSPAPIEAESQDGYGLYGRDPSQLTPTKEAPATKIDESELLEEEIIGESYNPAFPRTNLYSNNNNGNPSTYNNKGPYVSNYNSNGEYNSNYNNNYKSNSYNNKGYYHGNGYNNNNKGYYNGNGYNNNNNKGYYNGNGYNNNNNNKGYYNGNGYNSNNNNNNKGYYNGNGYNNNNYNGYNNNNNNYNNDGYNNKKKYNNNGYDQSEIERQGLSDTRVLENSNYYSKVNGYESEKGSTRNEVNYENNMYPNEFNTMEEYEKQQESQGYVP</sequence>
<dbReference type="PANTHER" id="PTHR35274:SF5">
    <property type="entry name" value="PROTEIN E6-LIKE"/>
    <property type="match status" value="1"/>
</dbReference>
<comment type="caution">
    <text evidence="2">The sequence shown here is derived from an EMBL/GenBank/DDBJ whole genome shotgun (WGS) entry which is preliminary data.</text>
</comment>
<gene>
    <name evidence="2" type="ORF">O6P43_000763</name>
</gene>
<feature type="signal peptide" evidence="1">
    <location>
        <begin position="1"/>
        <end position="24"/>
    </location>
</feature>
<name>A0AAD7QIP6_QUISA</name>
<protein>
    <submittedName>
        <fullName evidence="2">Protein E6-like</fullName>
    </submittedName>
</protein>
<dbReference type="PANTHER" id="PTHR35274">
    <property type="entry name" value="E6-LIKE PROTEIN"/>
    <property type="match status" value="1"/>
</dbReference>
<evidence type="ECO:0000313" key="2">
    <source>
        <dbReference type="EMBL" id="KAJ7981511.1"/>
    </source>
</evidence>
<reference evidence="2 3" key="1">
    <citation type="journal article" date="2023" name="Science">
        <title>Elucidation of the pathway for biosynthesis of saponin adjuvants from the soapbark tree.</title>
        <authorList>
            <person name="Reed J."/>
            <person name="Orme A."/>
            <person name="El-Demerdash A."/>
            <person name="Owen C."/>
            <person name="Martin L.B.B."/>
            <person name="Misra R.C."/>
            <person name="Kikuchi S."/>
            <person name="Rejzek M."/>
            <person name="Martin A.C."/>
            <person name="Harkess A."/>
            <person name="Leebens-Mack J."/>
            <person name="Louveau T."/>
            <person name="Stephenson M.J."/>
            <person name="Osbourn A."/>
        </authorList>
    </citation>
    <scope>NUCLEOTIDE SEQUENCE [LARGE SCALE GENOMIC DNA]</scope>
    <source>
        <strain evidence="2">S10</strain>
    </source>
</reference>
<dbReference type="KEGG" id="qsa:O6P43_000763"/>
<accession>A0AAD7QIP6</accession>
<keyword evidence="3" id="KW-1185">Reference proteome</keyword>
<proteinExistence type="predicted"/>
<dbReference type="InterPro" id="IPR040290">
    <property type="entry name" value="Prot_E6-like"/>
</dbReference>
<organism evidence="2 3">
    <name type="scientific">Quillaja saponaria</name>
    <name type="common">Soap bark tree</name>
    <dbReference type="NCBI Taxonomy" id="32244"/>
    <lineage>
        <taxon>Eukaryota</taxon>
        <taxon>Viridiplantae</taxon>
        <taxon>Streptophyta</taxon>
        <taxon>Embryophyta</taxon>
        <taxon>Tracheophyta</taxon>
        <taxon>Spermatophyta</taxon>
        <taxon>Magnoliopsida</taxon>
        <taxon>eudicotyledons</taxon>
        <taxon>Gunneridae</taxon>
        <taxon>Pentapetalae</taxon>
        <taxon>rosids</taxon>
        <taxon>fabids</taxon>
        <taxon>Fabales</taxon>
        <taxon>Quillajaceae</taxon>
        <taxon>Quillaja</taxon>
    </lineage>
</organism>
<dbReference type="Proteomes" id="UP001163823">
    <property type="component" value="Chromosome 1"/>
</dbReference>
<evidence type="ECO:0000313" key="3">
    <source>
        <dbReference type="Proteomes" id="UP001163823"/>
    </source>
</evidence>
<dbReference type="AlphaFoldDB" id="A0AAD7QIP6"/>
<feature type="chain" id="PRO_5042204807" evidence="1">
    <location>
        <begin position="25"/>
        <end position="347"/>
    </location>
</feature>
<evidence type="ECO:0000256" key="1">
    <source>
        <dbReference type="SAM" id="SignalP"/>
    </source>
</evidence>